<accession>E3LR37</accession>
<dbReference type="STRING" id="31234.E3LR37"/>
<dbReference type="EMBL" id="DS268413">
    <property type="protein sequence ID" value="EFP07340.1"/>
    <property type="molecule type" value="Genomic_DNA"/>
</dbReference>
<gene>
    <name evidence="1" type="ORF">CRE_26534</name>
</gene>
<evidence type="ECO:0000313" key="2">
    <source>
        <dbReference type="Proteomes" id="UP000008281"/>
    </source>
</evidence>
<proteinExistence type="predicted"/>
<dbReference type="AlphaFoldDB" id="E3LR37"/>
<protein>
    <submittedName>
        <fullName evidence="1">Uncharacterized protein</fullName>
    </submittedName>
</protein>
<dbReference type="HOGENOM" id="CLU_3320523_0_0_1"/>
<evidence type="ECO:0000313" key="1">
    <source>
        <dbReference type="EMBL" id="EFP07340.1"/>
    </source>
</evidence>
<name>E3LR37_CAERE</name>
<dbReference type="Proteomes" id="UP000008281">
    <property type="component" value="Unassembled WGS sequence"/>
</dbReference>
<keyword evidence="2" id="KW-1185">Reference proteome</keyword>
<reference evidence="1" key="1">
    <citation type="submission" date="2007-07" db="EMBL/GenBank/DDBJ databases">
        <title>PCAP assembly of the Caenorhabditis remanei genome.</title>
        <authorList>
            <consortium name="The Caenorhabditis remanei Sequencing Consortium"/>
            <person name="Wilson R.K."/>
        </authorList>
    </citation>
    <scope>NUCLEOTIDE SEQUENCE [LARGE SCALE GENOMIC DNA]</scope>
    <source>
        <strain evidence="1">PB4641</strain>
    </source>
</reference>
<dbReference type="InParanoid" id="E3LR37"/>
<organism evidence="2">
    <name type="scientific">Caenorhabditis remanei</name>
    <name type="common">Caenorhabditis vulgaris</name>
    <dbReference type="NCBI Taxonomy" id="31234"/>
    <lineage>
        <taxon>Eukaryota</taxon>
        <taxon>Metazoa</taxon>
        <taxon>Ecdysozoa</taxon>
        <taxon>Nematoda</taxon>
        <taxon>Chromadorea</taxon>
        <taxon>Rhabditida</taxon>
        <taxon>Rhabditina</taxon>
        <taxon>Rhabditomorpha</taxon>
        <taxon>Rhabditoidea</taxon>
        <taxon>Rhabditidae</taxon>
        <taxon>Peloderinae</taxon>
        <taxon>Caenorhabditis</taxon>
    </lineage>
</organism>
<sequence>MSVVSRYGARVMEPSLDPKVFNVNEVAVGVNLILLYGFG</sequence>